<sequence length="455" mass="48690">MNRENRREAPLPVLAFASIARPTFAVDYAEQMAAKALAALQQEGWPVYGDTSLLMDAQAARQSAIHLQEREPDVLVLLCATFSDASMAVELAAHISAPVCLWALREPGSPGERLWLNSLCGVHLAAHALHKTGRVVRYLYGDPGEAGLFEPLKALARAAATRRRLRTSRLGLVGEAPSGFYGCQFDELELGRVIGTSVHRINLTRIFQAASQAPASAVDTVIASTQAGSSGLSALNPDEVRRFGAAYVALRSLLQEEQLDGLAVRCWPEFPQDFGLMPCATLGRLADDGFICACEADLHGAVTLLILQWLSGAAPLLADVVALNEEAGTISLWHCGNAPACLARSGEEIPLTVHCNRRIGVTGNFAIRPGPATLARLGVGSRGYRLLYVEGELLDESVNRFAGNTAVFRPSCDAHQLLDTLIEGGWEHHVAFVAGHQAAALAALAELLEIEKVAL</sequence>
<dbReference type="SUPFAM" id="SSF50443">
    <property type="entry name" value="FucI/AraA C-terminal domain-like"/>
    <property type="match status" value="1"/>
</dbReference>
<gene>
    <name evidence="4" type="ORF">KTAU_24620</name>
</gene>
<evidence type="ECO:0000256" key="1">
    <source>
        <dbReference type="ARBA" id="ARBA00023235"/>
    </source>
</evidence>
<dbReference type="GO" id="GO:0006004">
    <property type="term" value="P:fucose metabolic process"/>
    <property type="evidence" value="ECO:0007669"/>
    <property type="project" value="InterPro"/>
</dbReference>
<dbReference type="Pfam" id="PF02952">
    <property type="entry name" value="Fucose_iso_C"/>
    <property type="match status" value="1"/>
</dbReference>
<keyword evidence="5" id="KW-1185">Reference proteome</keyword>
<accession>A0A5J4K8K4</accession>
<dbReference type="RefSeq" id="WP_151728537.1">
    <property type="nucleotide sequence ID" value="NZ_BKZV01000003.1"/>
</dbReference>
<comment type="caution">
    <text evidence="4">The sequence shown here is derived from an EMBL/GenBank/DDBJ whole genome shotgun (WGS) entry which is preliminary data.</text>
</comment>
<dbReference type="SUPFAM" id="SSF53743">
    <property type="entry name" value="FucI/AraA N-terminal and middle domains"/>
    <property type="match status" value="1"/>
</dbReference>
<evidence type="ECO:0000259" key="3">
    <source>
        <dbReference type="Pfam" id="PF02952"/>
    </source>
</evidence>
<feature type="domain" description="L-fucose isomerase C-terminal" evidence="3">
    <location>
        <begin position="365"/>
        <end position="451"/>
    </location>
</feature>
<proteinExistence type="predicted"/>
<reference evidence="4 5" key="1">
    <citation type="journal article" date="2019" name="Int. J. Syst. Evol. Microbiol.">
        <title>Thermogemmatispora aurantia sp. nov. and Thermogemmatispora argillosa sp. nov., within the class Ktedonobacteria, and emended description of the genus Thermogemmatispora.</title>
        <authorList>
            <person name="Zheng Y."/>
            <person name="Wang C.M."/>
            <person name="Sakai Y."/>
            <person name="Abe K."/>
            <person name="Yokota A."/>
            <person name="Yabe S."/>
        </authorList>
    </citation>
    <scope>NUCLEOTIDE SEQUENCE [LARGE SCALE GENOMIC DNA]</scope>
    <source>
        <strain evidence="4 5">A1-2</strain>
    </source>
</reference>
<dbReference type="EMBL" id="BKZV01000003">
    <property type="protein sequence ID" value="GER83825.1"/>
    <property type="molecule type" value="Genomic_DNA"/>
</dbReference>
<dbReference type="PANTHER" id="PTHR36120:SF1">
    <property type="entry name" value="L-FUCOSE ISOMERASE C-TERMINAL DOMAIN-CONTAINING PROTEIN"/>
    <property type="match status" value="1"/>
</dbReference>
<protein>
    <submittedName>
        <fullName evidence="4">Fucose isomerase</fullName>
    </submittedName>
</protein>
<dbReference type="InterPro" id="IPR009015">
    <property type="entry name" value="Fucose_isomerase_N/cen_sf"/>
</dbReference>
<evidence type="ECO:0000313" key="5">
    <source>
        <dbReference type="Proteomes" id="UP000334820"/>
    </source>
</evidence>
<dbReference type="Proteomes" id="UP000334820">
    <property type="component" value="Unassembled WGS sequence"/>
</dbReference>
<dbReference type="AlphaFoldDB" id="A0A5J4K8K4"/>
<dbReference type="GO" id="GO:0008736">
    <property type="term" value="F:L-fucose isomerase activity"/>
    <property type="evidence" value="ECO:0007669"/>
    <property type="project" value="InterPro"/>
</dbReference>
<evidence type="ECO:0000256" key="2">
    <source>
        <dbReference type="ARBA" id="ARBA00023277"/>
    </source>
</evidence>
<dbReference type="InterPro" id="IPR015888">
    <property type="entry name" value="Fuc_isomerase_C"/>
</dbReference>
<dbReference type="PANTHER" id="PTHR36120">
    <property type="entry name" value="FUCOSE ISOMERASE"/>
    <property type="match status" value="1"/>
</dbReference>
<keyword evidence="1 4" id="KW-0413">Isomerase</keyword>
<keyword evidence="2" id="KW-0119">Carbohydrate metabolism</keyword>
<name>A0A5J4K8K4_9CHLR</name>
<dbReference type="InterPro" id="IPR004216">
    <property type="entry name" value="Fuc/Ara_isomerase_C"/>
</dbReference>
<dbReference type="GO" id="GO:0005737">
    <property type="term" value="C:cytoplasm"/>
    <property type="evidence" value="ECO:0007669"/>
    <property type="project" value="InterPro"/>
</dbReference>
<organism evidence="4 5">
    <name type="scientific">Thermogemmatispora aurantia</name>
    <dbReference type="NCBI Taxonomy" id="2045279"/>
    <lineage>
        <taxon>Bacteria</taxon>
        <taxon>Bacillati</taxon>
        <taxon>Chloroflexota</taxon>
        <taxon>Ktedonobacteria</taxon>
        <taxon>Thermogemmatisporales</taxon>
        <taxon>Thermogemmatisporaceae</taxon>
        <taxon>Thermogemmatispora</taxon>
    </lineage>
</organism>
<evidence type="ECO:0000313" key="4">
    <source>
        <dbReference type="EMBL" id="GER83825.1"/>
    </source>
</evidence>